<dbReference type="STRING" id="1230097.A0A423W4A2"/>
<dbReference type="PANTHER" id="PTHR10543:SF24">
    <property type="entry name" value="CAROTENOID ISOMEROOXYGENASE"/>
    <property type="match status" value="1"/>
</dbReference>
<feature type="binding site" evidence="5">
    <location>
        <position position="263"/>
    </location>
    <ligand>
        <name>Fe cation</name>
        <dbReference type="ChEBI" id="CHEBI:24875"/>
        <note>catalytic</note>
    </ligand>
</feature>
<dbReference type="GO" id="GO:0016121">
    <property type="term" value="P:carotene catabolic process"/>
    <property type="evidence" value="ECO:0007669"/>
    <property type="project" value="TreeGrafter"/>
</dbReference>
<dbReference type="GO" id="GO:0010436">
    <property type="term" value="F:carotenoid dioxygenase activity"/>
    <property type="evidence" value="ECO:0007669"/>
    <property type="project" value="TreeGrafter"/>
</dbReference>
<dbReference type="Pfam" id="PF03055">
    <property type="entry name" value="RPE65"/>
    <property type="match status" value="1"/>
</dbReference>
<comment type="caution">
    <text evidence="6">The sequence shown here is derived from an EMBL/GenBank/DDBJ whole genome shotgun (WGS) entry which is preliminary data.</text>
</comment>
<proteinExistence type="inferred from homology"/>
<feature type="binding site" evidence="5">
    <location>
        <position position="645"/>
    </location>
    <ligand>
        <name>Fe cation</name>
        <dbReference type="ChEBI" id="CHEBI:24875"/>
        <note>catalytic</note>
    </ligand>
</feature>
<feature type="binding site" evidence="5">
    <location>
        <position position="385"/>
    </location>
    <ligand>
        <name>Fe cation</name>
        <dbReference type="ChEBI" id="CHEBI:24875"/>
        <note>catalytic</note>
    </ligand>
</feature>
<keyword evidence="2 5" id="KW-0479">Metal-binding</keyword>
<name>A0A423W4A2_9PEZI</name>
<keyword evidence="7" id="KW-1185">Reference proteome</keyword>
<dbReference type="GO" id="GO:0046872">
    <property type="term" value="F:metal ion binding"/>
    <property type="evidence" value="ECO:0007669"/>
    <property type="project" value="UniProtKB-KW"/>
</dbReference>
<dbReference type="InParanoid" id="A0A423W4A2"/>
<evidence type="ECO:0000256" key="1">
    <source>
        <dbReference type="ARBA" id="ARBA00006787"/>
    </source>
</evidence>
<protein>
    <submittedName>
        <fullName evidence="6">Uncharacterized protein</fullName>
    </submittedName>
</protein>
<reference evidence="6 7" key="1">
    <citation type="submission" date="2015-09" db="EMBL/GenBank/DDBJ databases">
        <title>Host preference determinants of Valsa canker pathogens revealed by comparative genomics.</title>
        <authorList>
            <person name="Yin Z."/>
            <person name="Huang L."/>
        </authorList>
    </citation>
    <scope>NUCLEOTIDE SEQUENCE [LARGE SCALE GENOMIC DNA]</scope>
    <source>
        <strain evidence="6 7">SXYLt</strain>
    </source>
</reference>
<dbReference type="EMBL" id="LKEB01000062">
    <property type="protein sequence ID" value="ROV98152.1"/>
    <property type="molecule type" value="Genomic_DNA"/>
</dbReference>
<dbReference type="AlphaFoldDB" id="A0A423W4A2"/>
<comment type="similarity">
    <text evidence="1">Belongs to the carotenoid oxygenase family.</text>
</comment>
<dbReference type="OrthoDB" id="407010at2759"/>
<organism evidence="6 7">
    <name type="scientific">Cytospora leucostoma</name>
    <dbReference type="NCBI Taxonomy" id="1230097"/>
    <lineage>
        <taxon>Eukaryota</taxon>
        <taxon>Fungi</taxon>
        <taxon>Dikarya</taxon>
        <taxon>Ascomycota</taxon>
        <taxon>Pezizomycotina</taxon>
        <taxon>Sordariomycetes</taxon>
        <taxon>Sordariomycetidae</taxon>
        <taxon>Diaporthales</taxon>
        <taxon>Cytosporaceae</taxon>
        <taxon>Cytospora</taxon>
    </lineage>
</organism>
<sequence>MSSSDNSVFEPAPDTIQMMRLSVDSVIEPIPEAIRRTAEDEVEDLDNACDNAVNEAYLNWPNEAGFENLVEHRGPIVLEFQGDIPWWVRGSLFRTGPGVNKIEDTPTGTIQLSHWFDGLAQTHRFDIVTQVHDNRKLVLYSSRRQCDDFVKHVQSKGLGDMITFAQKADPCVGMFGKIASSWSAAKPDRATQRLENAAVTVQLGVPGLPSALRDVDRVDAETVWLGTDAGFLREIHPRTLEPIGFAKQERLHPDLKGPLSCAHPQRCPETGDYFNINISGGPKATYKVFRVSAATGKTEILAQFSFHDLPMAYIHSFYLSEHFVIVRVPSSHISAHGLSILWKKNLLEAMEPFDESKSCQWFVIDRHHGKGLVAKFKTEAAFFFHTVNCFEEPLGQIHGPKVTVTMDTIEYPNMDILNALRYEVLLNRDKKAKAAWGTKEKARPMLPYFVRRKIVIPLPQDHEPSVSLTSFVRLKYDYLKWRVLSGAEGVARRIRGLSPQKLSWLRIRHQRPVSQNPASLVANPINIPAPHIGELPTINPEYHTRHYRYVYSLAMGCQSTLVDTIIKTDLATREVLRWNNPIGHTPSEAVFVGNPDGSGEEDDGVLLSVVLDGQAGTSYLLCLNAKTMKEMARANMDFAVGFGFHGVHTRSFG</sequence>
<evidence type="ECO:0000256" key="4">
    <source>
        <dbReference type="ARBA" id="ARBA00023004"/>
    </source>
</evidence>
<dbReference type="InterPro" id="IPR004294">
    <property type="entry name" value="Carotenoid_Oase"/>
</dbReference>
<accession>A0A423W4A2</accession>
<keyword evidence="3" id="KW-0560">Oxidoreductase</keyword>
<evidence type="ECO:0000256" key="3">
    <source>
        <dbReference type="ARBA" id="ARBA00023002"/>
    </source>
</evidence>
<gene>
    <name evidence="6" type="ORF">VPNG_08575</name>
</gene>
<dbReference type="Proteomes" id="UP000285146">
    <property type="component" value="Unassembled WGS sequence"/>
</dbReference>
<evidence type="ECO:0000313" key="7">
    <source>
        <dbReference type="Proteomes" id="UP000285146"/>
    </source>
</evidence>
<feature type="binding site" evidence="5">
    <location>
        <position position="315"/>
    </location>
    <ligand>
        <name>Fe cation</name>
        <dbReference type="ChEBI" id="CHEBI:24875"/>
        <note>catalytic</note>
    </ligand>
</feature>
<comment type="cofactor">
    <cofactor evidence="5">
        <name>Fe(2+)</name>
        <dbReference type="ChEBI" id="CHEBI:29033"/>
    </cofactor>
    <text evidence="5">Binds 1 Fe(2+) ion per subunit.</text>
</comment>
<keyword evidence="4 5" id="KW-0408">Iron</keyword>
<evidence type="ECO:0000313" key="6">
    <source>
        <dbReference type="EMBL" id="ROV98152.1"/>
    </source>
</evidence>
<evidence type="ECO:0000256" key="5">
    <source>
        <dbReference type="PIRSR" id="PIRSR604294-1"/>
    </source>
</evidence>
<evidence type="ECO:0000256" key="2">
    <source>
        <dbReference type="ARBA" id="ARBA00022723"/>
    </source>
</evidence>
<dbReference type="PANTHER" id="PTHR10543">
    <property type="entry name" value="BETA-CAROTENE DIOXYGENASE"/>
    <property type="match status" value="1"/>
</dbReference>